<keyword evidence="2" id="KW-1185">Reference proteome</keyword>
<sequence>MKDQPSVGIGDLPFASRGDLGLDRSRVTQCALSRICGVCAKSLDRPVVFIGSRAEASAEAFHFPPTHRACAEHALEHWGTSWTAALGHPTAPAGWVMVTTSGFEFVRATAEATDRRPVFSPNSVLAEEALPVG</sequence>
<dbReference type="AlphaFoldDB" id="A0A1H1MRJ7"/>
<dbReference type="RefSeq" id="WP_091726025.1">
    <property type="nucleotide sequence ID" value="NZ_LT629757.1"/>
</dbReference>
<organism evidence="1 2">
    <name type="scientific">Nocardioides scoriae</name>
    <dbReference type="NCBI Taxonomy" id="642780"/>
    <lineage>
        <taxon>Bacteria</taxon>
        <taxon>Bacillati</taxon>
        <taxon>Actinomycetota</taxon>
        <taxon>Actinomycetes</taxon>
        <taxon>Propionibacteriales</taxon>
        <taxon>Nocardioidaceae</taxon>
        <taxon>Nocardioides</taxon>
    </lineage>
</organism>
<gene>
    <name evidence="1" type="ORF">SAMN04488570_0656</name>
</gene>
<dbReference type="OrthoDB" id="3786665at2"/>
<name>A0A1H1MRJ7_9ACTN</name>
<dbReference type="STRING" id="642780.SAMN04488570_0656"/>
<reference evidence="2" key="1">
    <citation type="submission" date="2016-10" db="EMBL/GenBank/DDBJ databases">
        <authorList>
            <person name="Varghese N."/>
            <person name="Submissions S."/>
        </authorList>
    </citation>
    <scope>NUCLEOTIDE SEQUENCE [LARGE SCALE GENOMIC DNA]</scope>
    <source>
        <strain evidence="2">DSM 22127</strain>
    </source>
</reference>
<dbReference type="Proteomes" id="UP000198859">
    <property type="component" value="Chromosome I"/>
</dbReference>
<evidence type="ECO:0000313" key="2">
    <source>
        <dbReference type="Proteomes" id="UP000198859"/>
    </source>
</evidence>
<proteinExistence type="predicted"/>
<accession>A0A1H1MRJ7</accession>
<dbReference type="EMBL" id="LT629757">
    <property type="protein sequence ID" value="SDR89242.1"/>
    <property type="molecule type" value="Genomic_DNA"/>
</dbReference>
<evidence type="ECO:0000313" key="1">
    <source>
        <dbReference type="EMBL" id="SDR89242.1"/>
    </source>
</evidence>
<protein>
    <submittedName>
        <fullName evidence="1">Uncharacterized protein</fullName>
    </submittedName>
</protein>